<feature type="compositionally biased region" description="Polar residues" evidence="1">
    <location>
        <begin position="95"/>
        <end position="112"/>
    </location>
</feature>
<dbReference type="RefSeq" id="XP_062652807.1">
    <property type="nucleotide sequence ID" value="XM_062790946.1"/>
</dbReference>
<sequence length="734" mass="80645">MDYTRQSSQPATVDLVRADLAEFWAIDESDADCPKKPPSISGISDMLDFEYIPTPRARPSRAMRKDPLPVILGNYLETSPTRKEGRNETREKPSSNKPLTKQNIQSRNQDSTASDRRSTPIGPDCPSQVTRKLGHSSGMETPVHRKNKRKLTSRPNATDESQPRRQPQSDRKPVASSAAGKGSTKTSKQTKTLPETPDPASTRAKPKTRKRDDHLFELSDGTESEAEARPKKRQASASRKPPIAPARTSQTTGRAQGGKPARVPKKPTTHVVSQIDKAEHDPPDSNTAPHGNDGTEQEAEPQPYDHRSTSPDSAKSESVRKAQMDQQAPMPQGADTPEFTSPEPAKVPPVAPRECIPVVPDSSPHRDVIILSSESPEASNAAAGSTSRLFVEQDQGKPTRSLAPAVAITDNTCELNPNETSPTRLPRYYRRHGFTPPPSFQPRVLGNNAAFPQRLNTDRPLPADTRGGFYSDEQQATTTSSSVREQEPCPAHGGSSPEDMWSQVVQDDSPPAILHRIVSLLHRSLKPREEVVRDIVADYQDNAFRLLDNLSGRHDQERTETLVALRQASRAAFSVFSGAGHDMAVFINKLRDMDVTHTAHTLTRRDLARKLHTVAQLSQTKLGSYVRDEPFGGDAASKFDGGGLDVLAETYRLKLLDAVQRPDGHVSAAVDGVDMRVDDSIKRYLRGETRKVHRPEVSQLKKPARNADEALEVFLDGILGTLQENKDRVSPSSA</sequence>
<accession>A0AAN6Z8N3</accession>
<feature type="region of interest" description="Disordered" evidence="1">
    <location>
        <begin position="54"/>
        <end position="364"/>
    </location>
</feature>
<feature type="region of interest" description="Disordered" evidence="1">
    <location>
        <begin position="415"/>
        <end position="503"/>
    </location>
</feature>
<dbReference type="AlphaFoldDB" id="A0AAN6Z8N3"/>
<feature type="compositionally biased region" description="Basic and acidic residues" evidence="1">
    <location>
        <begin position="161"/>
        <end position="173"/>
    </location>
</feature>
<feature type="compositionally biased region" description="Basic and acidic residues" evidence="1">
    <location>
        <begin position="303"/>
        <end position="323"/>
    </location>
</feature>
<feature type="compositionally biased region" description="Basic and acidic residues" evidence="1">
    <location>
        <begin position="80"/>
        <end position="94"/>
    </location>
</feature>
<reference evidence="2" key="1">
    <citation type="journal article" date="2023" name="Mol. Phylogenet. Evol.">
        <title>Genome-scale phylogeny and comparative genomics of the fungal order Sordariales.</title>
        <authorList>
            <person name="Hensen N."/>
            <person name="Bonometti L."/>
            <person name="Westerberg I."/>
            <person name="Brannstrom I.O."/>
            <person name="Guillou S."/>
            <person name="Cros-Aarteil S."/>
            <person name="Calhoun S."/>
            <person name="Haridas S."/>
            <person name="Kuo A."/>
            <person name="Mondo S."/>
            <person name="Pangilinan J."/>
            <person name="Riley R."/>
            <person name="LaButti K."/>
            <person name="Andreopoulos B."/>
            <person name="Lipzen A."/>
            <person name="Chen C."/>
            <person name="Yan M."/>
            <person name="Daum C."/>
            <person name="Ng V."/>
            <person name="Clum A."/>
            <person name="Steindorff A."/>
            <person name="Ohm R.A."/>
            <person name="Martin F."/>
            <person name="Silar P."/>
            <person name="Natvig D.O."/>
            <person name="Lalanne C."/>
            <person name="Gautier V."/>
            <person name="Ament-Velasquez S.L."/>
            <person name="Kruys A."/>
            <person name="Hutchinson M.I."/>
            <person name="Powell A.J."/>
            <person name="Barry K."/>
            <person name="Miller A.N."/>
            <person name="Grigoriev I.V."/>
            <person name="Debuchy R."/>
            <person name="Gladieux P."/>
            <person name="Hiltunen Thoren M."/>
            <person name="Johannesson H."/>
        </authorList>
    </citation>
    <scope>NUCLEOTIDE SEQUENCE</scope>
    <source>
        <strain evidence="2">CBS 731.68</strain>
    </source>
</reference>
<keyword evidence="3" id="KW-1185">Reference proteome</keyword>
<feature type="compositionally biased region" description="Polar residues" evidence="1">
    <location>
        <begin position="472"/>
        <end position="483"/>
    </location>
</feature>
<dbReference type="Proteomes" id="UP001302602">
    <property type="component" value="Unassembled WGS sequence"/>
</dbReference>
<evidence type="ECO:0000313" key="2">
    <source>
        <dbReference type="EMBL" id="KAK4129036.1"/>
    </source>
</evidence>
<name>A0AAN6Z8N3_9PEZI</name>
<dbReference type="EMBL" id="MU853223">
    <property type="protein sequence ID" value="KAK4129036.1"/>
    <property type="molecule type" value="Genomic_DNA"/>
</dbReference>
<gene>
    <name evidence="2" type="ORF">N657DRAFT_630017</name>
</gene>
<evidence type="ECO:0000313" key="3">
    <source>
        <dbReference type="Proteomes" id="UP001302602"/>
    </source>
</evidence>
<organism evidence="2 3">
    <name type="scientific">Parathielavia appendiculata</name>
    <dbReference type="NCBI Taxonomy" id="2587402"/>
    <lineage>
        <taxon>Eukaryota</taxon>
        <taxon>Fungi</taxon>
        <taxon>Dikarya</taxon>
        <taxon>Ascomycota</taxon>
        <taxon>Pezizomycotina</taxon>
        <taxon>Sordariomycetes</taxon>
        <taxon>Sordariomycetidae</taxon>
        <taxon>Sordariales</taxon>
        <taxon>Chaetomiaceae</taxon>
        <taxon>Parathielavia</taxon>
    </lineage>
</organism>
<reference evidence="2" key="2">
    <citation type="submission" date="2023-05" db="EMBL/GenBank/DDBJ databases">
        <authorList>
            <consortium name="Lawrence Berkeley National Laboratory"/>
            <person name="Steindorff A."/>
            <person name="Hensen N."/>
            <person name="Bonometti L."/>
            <person name="Westerberg I."/>
            <person name="Brannstrom I.O."/>
            <person name="Guillou S."/>
            <person name="Cros-Aarteil S."/>
            <person name="Calhoun S."/>
            <person name="Haridas S."/>
            <person name="Kuo A."/>
            <person name="Mondo S."/>
            <person name="Pangilinan J."/>
            <person name="Riley R."/>
            <person name="Labutti K."/>
            <person name="Andreopoulos B."/>
            <person name="Lipzen A."/>
            <person name="Chen C."/>
            <person name="Yanf M."/>
            <person name="Daum C."/>
            <person name="Ng V."/>
            <person name="Clum A."/>
            <person name="Ohm R."/>
            <person name="Martin F."/>
            <person name="Silar P."/>
            <person name="Natvig D."/>
            <person name="Lalanne C."/>
            <person name="Gautier V."/>
            <person name="Ament-Velasquez S.L."/>
            <person name="Kruys A."/>
            <person name="Hutchinson M.I."/>
            <person name="Powell A.J."/>
            <person name="Barry K."/>
            <person name="Miller A.N."/>
            <person name="Grigoriev I.V."/>
            <person name="Debuchy R."/>
            <person name="Gladieux P."/>
            <person name="Thoren M.H."/>
            <person name="Johannesson H."/>
        </authorList>
    </citation>
    <scope>NUCLEOTIDE SEQUENCE</scope>
    <source>
        <strain evidence="2">CBS 731.68</strain>
    </source>
</reference>
<evidence type="ECO:0000256" key="1">
    <source>
        <dbReference type="SAM" id="MobiDB-lite"/>
    </source>
</evidence>
<protein>
    <submittedName>
        <fullName evidence="2">Uncharacterized protein</fullName>
    </submittedName>
</protein>
<proteinExistence type="predicted"/>
<comment type="caution">
    <text evidence="2">The sequence shown here is derived from an EMBL/GenBank/DDBJ whole genome shotgun (WGS) entry which is preliminary data.</text>
</comment>
<dbReference type="GeneID" id="87827715"/>
<feature type="compositionally biased region" description="Low complexity" evidence="1">
    <location>
        <begin position="180"/>
        <end position="192"/>
    </location>
</feature>